<dbReference type="PANTHER" id="PTHR30160:SF15">
    <property type="entry name" value="GLYCOSYLTRANSFERASE HI_0523-RELATED"/>
    <property type="match status" value="1"/>
</dbReference>
<organism evidence="3 4">
    <name type="scientific">Halobacteriovorax marinus</name>
    <dbReference type="NCBI Taxonomy" id="97084"/>
    <lineage>
        <taxon>Bacteria</taxon>
        <taxon>Pseudomonadati</taxon>
        <taxon>Bdellovibrionota</taxon>
        <taxon>Bacteriovoracia</taxon>
        <taxon>Bacteriovoracales</taxon>
        <taxon>Halobacteriovoraceae</taxon>
        <taxon>Halobacteriovorax</taxon>
    </lineage>
</organism>
<dbReference type="GO" id="GO:0008713">
    <property type="term" value="F:ADP-heptose-lipopolysaccharide heptosyltransferase activity"/>
    <property type="evidence" value="ECO:0007669"/>
    <property type="project" value="TreeGrafter"/>
</dbReference>
<dbReference type="SUPFAM" id="SSF53756">
    <property type="entry name" value="UDP-Glycosyltransferase/glycogen phosphorylase"/>
    <property type="match status" value="1"/>
</dbReference>
<keyword evidence="1" id="KW-0328">Glycosyltransferase</keyword>
<sequence>MKILINRTDALGDTILTEPIAALLRKKFPEADIRFLVSPITIPLFENHPYVNGCFSYNKKLSFLAKIKRLRSIFKEFHPDIYLYAGGDHLPSYYSWFKRVGIRGGLVSKWPSFLFLNNGIRQKRSLVTMHESDYNLNLLKGIGIKYNSKERAEFAPKIHLEESKKLQGINDFKVTLKDAGLNSELPYIFIHPGMTGHTLNWSSRNYGRLIDKMELLHPNKYNWIISHTPADESYLVGIRDHVGNKEHLKDRFFFFDGSIKGLSNYMLVLSGASAFIGPSTGTTHIANTLEVPIVGIFSPIKVQSSLRWGPFIREKDKTRLVIPDVVCGERFKCAGASCPYYECMSKIEVQDIINELEDILSLEKK</sequence>
<evidence type="ECO:0000256" key="1">
    <source>
        <dbReference type="ARBA" id="ARBA00022676"/>
    </source>
</evidence>
<dbReference type="InterPro" id="IPR051199">
    <property type="entry name" value="LPS_LOS_Heptosyltrfase"/>
</dbReference>
<protein>
    <submittedName>
        <fullName evidence="3">Uncharacterized protein</fullName>
    </submittedName>
</protein>
<gene>
    <name evidence="3" type="ORF">A9Q84_06005</name>
</gene>
<keyword evidence="2" id="KW-0808">Transferase</keyword>
<dbReference type="InterPro" id="IPR002201">
    <property type="entry name" value="Glyco_trans_9"/>
</dbReference>
<dbReference type="GO" id="GO:0005829">
    <property type="term" value="C:cytosol"/>
    <property type="evidence" value="ECO:0007669"/>
    <property type="project" value="TreeGrafter"/>
</dbReference>
<comment type="caution">
    <text evidence="3">The sequence shown here is derived from an EMBL/GenBank/DDBJ whole genome shotgun (WGS) entry which is preliminary data.</text>
</comment>
<dbReference type="PANTHER" id="PTHR30160">
    <property type="entry name" value="TETRAACYLDISACCHARIDE 4'-KINASE-RELATED"/>
    <property type="match status" value="1"/>
</dbReference>
<proteinExistence type="predicted"/>
<dbReference type="Proteomes" id="UP000196531">
    <property type="component" value="Unassembled WGS sequence"/>
</dbReference>
<dbReference type="GO" id="GO:0009244">
    <property type="term" value="P:lipopolysaccharide core region biosynthetic process"/>
    <property type="evidence" value="ECO:0007669"/>
    <property type="project" value="TreeGrafter"/>
</dbReference>
<dbReference type="Gene3D" id="3.40.50.2000">
    <property type="entry name" value="Glycogen Phosphorylase B"/>
    <property type="match status" value="2"/>
</dbReference>
<evidence type="ECO:0000313" key="4">
    <source>
        <dbReference type="Proteomes" id="UP000196531"/>
    </source>
</evidence>
<dbReference type="AlphaFoldDB" id="A0A1Y5F9D3"/>
<dbReference type="EMBL" id="MAAO01000005">
    <property type="protein sequence ID" value="OUR97751.1"/>
    <property type="molecule type" value="Genomic_DNA"/>
</dbReference>
<dbReference type="CDD" id="cd03789">
    <property type="entry name" value="GT9_LPS_heptosyltransferase"/>
    <property type="match status" value="1"/>
</dbReference>
<evidence type="ECO:0000256" key="2">
    <source>
        <dbReference type="ARBA" id="ARBA00022679"/>
    </source>
</evidence>
<dbReference type="Pfam" id="PF01075">
    <property type="entry name" value="Glyco_transf_9"/>
    <property type="match status" value="1"/>
</dbReference>
<name>A0A1Y5F9D3_9BACT</name>
<evidence type="ECO:0000313" key="3">
    <source>
        <dbReference type="EMBL" id="OUR97751.1"/>
    </source>
</evidence>
<reference evidence="4" key="1">
    <citation type="journal article" date="2017" name="Proc. Natl. Acad. Sci. U.S.A.">
        <title>Simulation of Deepwater Horizon oil plume reveals substrate specialization within a complex community of hydrocarbon-degraders.</title>
        <authorList>
            <person name="Hu P."/>
            <person name="Dubinsky E.A."/>
            <person name="Probst A.J."/>
            <person name="Wang J."/>
            <person name="Sieber C.M.K."/>
            <person name="Tom L.M."/>
            <person name="Gardinali P."/>
            <person name="Banfield J.F."/>
            <person name="Atlas R.M."/>
            <person name="Andersen G.L."/>
        </authorList>
    </citation>
    <scope>NUCLEOTIDE SEQUENCE [LARGE SCALE GENOMIC DNA]</scope>
</reference>
<accession>A0A1Y5F9D3</accession>